<dbReference type="SMART" id="SM00897">
    <property type="entry name" value="FIST"/>
    <property type="match status" value="1"/>
</dbReference>
<organism evidence="3 4">
    <name type="scientific">Mameliella alba</name>
    <dbReference type="NCBI Taxonomy" id="561184"/>
    <lineage>
        <taxon>Bacteria</taxon>
        <taxon>Pseudomonadati</taxon>
        <taxon>Pseudomonadota</taxon>
        <taxon>Alphaproteobacteria</taxon>
        <taxon>Rhodobacterales</taxon>
        <taxon>Roseobacteraceae</taxon>
        <taxon>Mameliella</taxon>
    </lineage>
</organism>
<protein>
    <submittedName>
        <fullName evidence="3">GfdT</fullName>
    </submittedName>
</protein>
<dbReference type="AlphaFoldDB" id="A0A0B3SSA9"/>
<dbReference type="OrthoDB" id="9807948at2"/>
<evidence type="ECO:0000259" key="1">
    <source>
        <dbReference type="SMART" id="SM00897"/>
    </source>
</evidence>
<dbReference type="RefSeq" id="WP_043140230.1">
    <property type="nucleotide sequence ID" value="NZ_JSUQ01000007.1"/>
</dbReference>
<proteinExistence type="predicted"/>
<keyword evidence="4" id="KW-1185">Reference proteome</keyword>
<sequence length="394" mass="42676">MDGGASPSEGGVDNDAILRTARADCDAPDLIDQLADGLGNGPFAVVMIFCSPATPFQTLVTGLQSRLGDAPVMACTTAGEIAMGAGYVEEQVVAMALPQRCFEAEVLLYEDLENLPSNEMTQRTIRARAELGARAPEMTEEFAFLMVDGLSMQEDRLASSLTAGLGPTQLFGGSAGDGVRFEHTFVALNGICHEKAAVMALVRSTCRLRVFSVNHFTPTDLRMVVTRADPSRRLVHEINAEPAALELGRLLGKDPHQIDTFTFADSPMVVRLGGSHHVRAIKRVTEDGALEFFSAIDEGLVLTLADAAHIVDHLDQQLSELSRTEQPEAILACDCVLRRIEAEKRQLKRPLDDVLSRHRVTGFSTYGEQVNGMHVNQTMTGVAIYAPEAPCRET</sequence>
<evidence type="ECO:0000313" key="4">
    <source>
        <dbReference type="Proteomes" id="UP000030960"/>
    </source>
</evidence>
<evidence type="ECO:0000313" key="3">
    <source>
        <dbReference type="EMBL" id="KHQ53364.1"/>
    </source>
</evidence>
<evidence type="ECO:0000259" key="2">
    <source>
        <dbReference type="SMART" id="SM01204"/>
    </source>
</evidence>
<dbReference type="EMBL" id="JSUQ01000007">
    <property type="protein sequence ID" value="KHQ53364.1"/>
    <property type="molecule type" value="Genomic_DNA"/>
</dbReference>
<dbReference type="InterPro" id="IPR019494">
    <property type="entry name" value="FIST_C"/>
</dbReference>
<gene>
    <name evidence="3" type="ORF">OA50_01893</name>
</gene>
<dbReference type="PANTHER" id="PTHR40252:SF2">
    <property type="entry name" value="BLR0328 PROTEIN"/>
    <property type="match status" value="1"/>
</dbReference>
<dbReference type="InterPro" id="IPR013702">
    <property type="entry name" value="FIST_domain_N"/>
</dbReference>
<dbReference type="Proteomes" id="UP000030960">
    <property type="component" value="Unassembled WGS sequence"/>
</dbReference>
<comment type="caution">
    <text evidence="3">The sequence shown here is derived from an EMBL/GenBank/DDBJ whole genome shotgun (WGS) entry which is preliminary data.</text>
</comment>
<dbReference type="PANTHER" id="PTHR40252">
    <property type="entry name" value="BLR0328 PROTEIN"/>
    <property type="match status" value="1"/>
</dbReference>
<dbReference type="SMART" id="SM01204">
    <property type="entry name" value="FIST_C"/>
    <property type="match status" value="1"/>
</dbReference>
<accession>A0A0B3SSA9</accession>
<dbReference type="PATRIC" id="fig|1515334.3.peg.1906"/>
<dbReference type="Pfam" id="PF10442">
    <property type="entry name" value="FIST_C"/>
    <property type="match status" value="1"/>
</dbReference>
<dbReference type="Pfam" id="PF08495">
    <property type="entry name" value="FIST"/>
    <property type="match status" value="1"/>
</dbReference>
<feature type="domain" description="FIST" evidence="1">
    <location>
        <begin position="41"/>
        <end position="242"/>
    </location>
</feature>
<feature type="domain" description="FIST C-domain" evidence="2">
    <location>
        <begin position="243"/>
        <end position="372"/>
    </location>
</feature>
<reference evidence="3 4" key="1">
    <citation type="submission" date="2014-10" db="EMBL/GenBank/DDBJ databases">
        <title>Genome sequence of Ponticoccus sp. strain UMTAT08 isolated from clonal culture of toxic dinoflagellate Alexandrium tamiyavanichii.</title>
        <authorList>
            <person name="Gan H.Y."/>
            <person name="Muhd D.-D."/>
            <person name="Mohd Noor M.E."/>
            <person name="Yeong Y.S."/>
            <person name="Usup G."/>
        </authorList>
    </citation>
    <scope>NUCLEOTIDE SEQUENCE [LARGE SCALE GENOMIC DNA]</scope>
    <source>
        <strain evidence="3 4">UMTAT08</strain>
    </source>
</reference>
<name>A0A0B3SSA9_9RHOB</name>
<dbReference type="STRING" id="561184.SAMN05216376_12242"/>